<dbReference type="Proteomes" id="UP000663836">
    <property type="component" value="Unassembled WGS sequence"/>
</dbReference>
<name>A0A819ZY82_9BILA</name>
<evidence type="ECO:0000313" key="1">
    <source>
        <dbReference type="EMBL" id="CAF4179584.1"/>
    </source>
</evidence>
<sequence>LAVVHHFGKALDENCSSYLAKTDITGIVVLDTPHQKFRELTKLTDLQLMLNKEDFK</sequence>
<dbReference type="EMBL" id="CAJOBD010012372">
    <property type="protein sequence ID" value="CAF4179584.1"/>
    <property type="molecule type" value="Genomic_DNA"/>
</dbReference>
<reference evidence="1" key="1">
    <citation type="submission" date="2021-02" db="EMBL/GenBank/DDBJ databases">
        <authorList>
            <person name="Nowell W R."/>
        </authorList>
    </citation>
    <scope>NUCLEOTIDE SEQUENCE</scope>
</reference>
<evidence type="ECO:0000313" key="2">
    <source>
        <dbReference type="Proteomes" id="UP000663836"/>
    </source>
</evidence>
<protein>
    <submittedName>
        <fullName evidence="1">Uncharacterized protein</fullName>
    </submittedName>
</protein>
<accession>A0A819ZY82</accession>
<gene>
    <name evidence="1" type="ORF">JBS370_LOCUS35440</name>
</gene>
<feature type="non-terminal residue" evidence="1">
    <location>
        <position position="1"/>
    </location>
</feature>
<proteinExistence type="predicted"/>
<organism evidence="1 2">
    <name type="scientific">Rotaria sordida</name>
    <dbReference type="NCBI Taxonomy" id="392033"/>
    <lineage>
        <taxon>Eukaryota</taxon>
        <taxon>Metazoa</taxon>
        <taxon>Spiralia</taxon>
        <taxon>Gnathifera</taxon>
        <taxon>Rotifera</taxon>
        <taxon>Eurotatoria</taxon>
        <taxon>Bdelloidea</taxon>
        <taxon>Philodinida</taxon>
        <taxon>Philodinidae</taxon>
        <taxon>Rotaria</taxon>
    </lineage>
</organism>
<comment type="caution">
    <text evidence="1">The sequence shown here is derived from an EMBL/GenBank/DDBJ whole genome shotgun (WGS) entry which is preliminary data.</text>
</comment>
<dbReference type="AlphaFoldDB" id="A0A819ZY82"/>